<feature type="region of interest" description="Disordered" evidence="7">
    <location>
        <begin position="242"/>
        <end position="273"/>
    </location>
</feature>
<dbReference type="GO" id="GO:0005777">
    <property type="term" value="C:peroxisome"/>
    <property type="evidence" value="ECO:0007669"/>
    <property type="project" value="UniProtKB-SubCell"/>
</dbReference>
<dbReference type="InterPro" id="IPR056940">
    <property type="entry name" value="PEX18_PEX21_C"/>
</dbReference>
<comment type="caution">
    <text evidence="9">The sequence shown here is derived from an EMBL/GenBank/DDBJ whole genome shotgun (WGS) entry which is preliminary data.</text>
</comment>
<feature type="domain" description="PEX18/PEX21 C-terminal" evidence="8">
    <location>
        <begin position="193"/>
        <end position="255"/>
    </location>
</feature>
<name>A0A4C2E063_9SACH</name>
<reference evidence="9 10" key="1">
    <citation type="submission" date="2019-01" db="EMBL/GenBank/DDBJ databases">
        <title>Draft Genome Sequencing of Zygosaccharomyces mellis Ca-7.</title>
        <authorList>
            <person name="Shiwa Y."/>
            <person name="Kanesaki Y."/>
            <person name="Ishige T."/>
            <person name="Mura K."/>
            <person name="Hori T."/>
            <person name="Tamura T."/>
        </authorList>
    </citation>
    <scope>NUCLEOTIDE SEQUENCE [LARGE SCALE GENOMIC DNA]</scope>
    <source>
        <strain evidence="9 10">Ca-7</strain>
    </source>
</reference>
<evidence type="ECO:0000256" key="3">
    <source>
        <dbReference type="ARBA" id="ARBA00022490"/>
    </source>
</evidence>
<evidence type="ECO:0000256" key="1">
    <source>
        <dbReference type="ARBA" id="ARBA00004275"/>
    </source>
</evidence>
<evidence type="ECO:0000256" key="5">
    <source>
        <dbReference type="ARBA" id="ARBA00023140"/>
    </source>
</evidence>
<keyword evidence="6" id="KW-0175">Coiled coil</keyword>
<evidence type="ECO:0000256" key="2">
    <source>
        <dbReference type="ARBA" id="ARBA00004496"/>
    </source>
</evidence>
<evidence type="ECO:0000256" key="4">
    <source>
        <dbReference type="ARBA" id="ARBA00022843"/>
    </source>
</evidence>
<dbReference type="AlphaFoldDB" id="A0A4C2E063"/>
<dbReference type="OrthoDB" id="4035272at2759"/>
<evidence type="ECO:0000259" key="8">
    <source>
        <dbReference type="Pfam" id="PF25098"/>
    </source>
</evidence>
<organism evidence="9 10">
    <name type="scientific">Zygosaccharomyces mellis</name>
    <dbReference type="NCBI Taxonomy" id="42258"/>
    <lineage>
        <taxon>Eukaryota</taxon>
        <taxon>Fungi</taxon>
        <taxon>Dikarya</taxon>
        <taxon>Ascomycota</taxon>
        <taxon>Saccharomycotina</taxon>
        <taxon>Saccharomycetes</taxon>
        <taxon>Saccharomycetales</taxon>
        <taxon>Saccharomycetaceae</taxon>
        <taxon>Zygosaccharomyces</taxon>
    </lineage>
</organism>
<evidence type="ECO:0000313" key="10">
    <source>
        <dbReference type="Proteomes" id="UP000301737"/>
    </source>
</evidence>
<dbReference type="Gene3D" id="6.10.280.230">
    <property type="match status" value="1"/>
</dbReference>
<gene>
    <name evidence="9" type="primary">PEX21</name>
    <name evidence="9" type="ORF">ZYGM_004886</name>
</gene>
<dbReference type="Pfam" id="PF25098">
    <property type="entry name" value="PEX18_PEX21_C"/>
    <property type="match status" value="1"/>
</dbReference>
<feature type="coiled-coil region" evidence="6">
    <location>
        <begin position="169"/>
        <end position="196"/>
    </location>
</feature>
<dbReference type="EMBL" id="BIMX01000001">
    <property type="protein sequence ID" value="GCE97331.1"/>
    <property type="molecule type" value="Genomic_DNA"/>
</dbReference>
<evidence type="ECO:0000313" key="9">
    <source>
        <dbReference type="EMBL" id="GCE97331.1"/>
    </source>
</evidence>
<accession>A0A4C2E063</accession>
<keyword evidence="5" id="KW-0576">Peroxisome</keyword>
<protein>
    <submittedName>
        <fullName evidence="9">Peroxisomal membrane protein pex21</fullName>
    </submittedName>
</protein>
<comment type="subcellular location">
    <subcellularLocation>
        <location evidence="2">Cytoplasm</location>
    </subcellularLocation>
    <subcellularLocation>
        <location evidence="1">Peroxisome</location>
    </subcellularLocation>
</comment>
<sequence>MSTCQVNPLTQFVNKGEQHHGFIHRLAHQNSNQHQLQVNAPEEAFLCGKEISTSNRFMSGTRQVPAPMTAAVPIIPAVKQQQEQHYQLEPKIREQQALHQNSVNTGWISQFHSMSIEDPLEFSQEYKRMYSSYERSTAPTLRFPMTSHRPNCGAIPGNLTKQEVSTKDEDRFTAEFEALENELEDVENRRPIFDQEQEEFQKIASEIVDSCSPSPSKKLRNSKFIGLMKDIGEGSVTLNKQDSQHANELHSPHTGQRVGNEYFPIENSTLHYD</sequence>
<evidence type="ECO:0000256" key="7">
    <source>
        <dbReference type="SAM" id="MobiDB-lite"/>
    </source>
</evidence>
<keyword evidence="3" id="KW-0963">Cytoplasm</keyword>
<evidence type="ECO:0000256" key="6">
    <source>
        <dbReference type="SAM" id="Coils"/>
    </source>
</evidence>
<feature type="compositionally biased region" description="Basic and acidic residues" evidence="7">
    <location>
        <begin position="242"/>
        <end position="251"/>
    </location>
</feature>
<dbReference type="Proteomes" id="UP000301737">
    <property type="component" value="Unassembled WGS sequence"/>
</dbReference>
<keyword evidence="10" id="KW-1185">Reference proteome</keyword>
<keyword evidence="4" id="KW-0832">Ubl conjugation</keyword>
<proteinExistence type="predicted"/>